<accession>A0ACC0HIX2</accession>
<dbReference type="EMBL" id="CM045761">
    <property type="protein sequence ID" value="KAI8013593.1"/>
    <property type="molecule type" value="Genomic_DNA"/>
</dbReference>
<name>A0ACC0HIX2_9ERIC</name>
<gene>
    <name evidence="1" type="ORF">LOK49_LG05G03038</name>
</gene>
<reference evidence="1 2" key="1">
    <citation type="journal article" date="2022" name="Plant J.">
        <title>Chromosome-level genome of Camellia lanceoleosa provides a valuable resource for understanding genome evolution and self-incompatibility.</title>
        <authorList>
            <person name="Gong W."/>
            <person name="Xiao S."/>
            <person name="Wang L."/>
            <person name="Liao Z."/>
            <person name="Chang Y."/>
            <person name="Mo W."/>
            <person name="Hu G."/>
            <person name="Li W."/>
            <person name="Zhao G."/>
            <person name="Zhu H."/>
            <person name="Hu X."/>
            <person name="Ji K."/>
            <person name="Xiang X."/>
            <person name="Song Q."/>
            <person name="Yuan D."/>
            <person name="Jin S."/>
            <person name="Zhang L."/>
        </authorList>
    </citation>
    <scope>NUCLEOTIDE SEQUENCE [LARGE SCALE GENOMIC DNA]</scope>
    <source>
        <strain evidence="1">SQ_2022a</strain>
    </source>
</reference>
<keyword evidence="2" id="KW-1185">Reference proteome</keyword>
<organism evidence="1 2">
    <name type="scientific">Camellia lanceoleosa</name>
    <dbReference type="NCBI Taxonomy" id="1840588"/>
    <lineage>
        <taxon>Eukaryota</taxon>
        <taxon>Viridiplantae</taxon>
        <taxon>Streptophyta</taxon>
        <taxon>Embryophyta</taxon>
        <taxon>Tracheophyta</taxon>
        <taxon>Spermatophyta</taxon>
        <taxon>Magnoliopsida</taxon>
        <taxon>eudicotyledons</taxon>
        <taxon>Gunneridae</taxon>
        <taxon>Pentapetalae</taxon>
        <taxon>asterids</taxon>
        <taxon>Ericales</taxon>
        <taxon>Theaceae</taxon>
        <taxon>Camellia</taxon>
    </lineage>
</organism>
<sequence>MPADELKIVKDYRNLLAESIFFHALNQRFFKISRRKDSAYFSAADVVARPVKAYIMTSFCKEKGTIIEALKSILTEVARVPLHGFSECENSVAQALLMSEIESAYLERKLLELLLVVGDQERIPYAMNNNCRETLVHSLTTLVWFRYFLW</sequence>
<dbReference type="Proteomes" id="UP001060215">
    <property type="component" value="Chromosome 4"/>
</dbReference>
<evidence type="ECO:0000313" key="2">
    <source>
        <dbReference type="Proteomes" id="UP001060215"/>
    </source>
</evidence>
<proteinExistence type="predicted"/>
<evidence type="ECO:0000313" key="1">
    <source>
        <dbReference type="EMBL" id="KAI8013593.1"/>
    </source>
</evidence>
<protein>
    <submittedName>
        <fullName evidence="1">Zinc protease PQQL-like</fullName>
    </submittedName>
</protein>
<comment type="caution">
    <text evidence="1">The sequence shown here is derived from an EMBL/GenBank/DDBJ whole genome shotgun (WGS) entry which is preliminary data.</text>
</comment>